<evidence type="ECO:0000313" key="3">
    <source>
        <dbReference type="Proteomes" id="UP001205311"/>
    </source>
</evidence>
<name>A0ABT1I3T3_STRSD</name>
<dbReference type="PANTHER" id="PTHR34846:SF5">
    <property type="entry name" value="CARBOXYMUCONOLACTONE DECARBOXYLASE-LIKE DOMAIN-CONTAINING PROTEIN"/>
    <property type="match status" value="1"/>
</dbReference>
<dbReference type="Proteomes" id="UP001205311">
    <property type="component" value="Unassembled WGS sequence"/>
</dbReference>
<keyword evidence="3" id="KW-1185">Reference proteome</keyword>
<comment type="caution">
    <text evidence="2">The sequence shown here is derived from an EMBL/GenBank/DDBJ whole genome shotgun (WGS) entry which is preliminary data.</text>
</comment>
<dbReference type="EMBL" id="JAMTCP010000070">
    <property type="protein sequence ID" value="MCP2262446.1"/>
    <property type="molecule type" value="Genomic_DNA"/>
</dbReference>
<dbReference type="Gene3D" id="1.20.1290.10">
    <property type="entry name" value="AhpD-like"/>
    <property type="match status" value="1"/>
</dbReference>
<dbReference type="InterPro" id="IPR003779">
    <property type="entry name" value="CMD-like"/>
</dbReference>
<dbReference type="Pfam" id="PF02627">
    <property type="entry name" value="CMD"/>
    <property type="match status" value="1"/>
</dbReference>
<dbReference type="InterPro" id="IPR029032">
    <property type="entry name" value="AhpD-like"/>
</dbReference>
<dbReference type="SUPFAM" id="SSF69118">
    <property type="entry name" value="AhpD-like"/>
    <property type="match status" value="1"/>
</dbReference>
<dbReference type="PANTHER" id="PTHR34846">
    <property type="entry name" value="4-CARBOXYMUCONOLACTONE DECARBOXYLASE FAMILY PROTEIN (AFU_ORTHOLOGUE AFUA_6G11590)"/>
    <property type="match status" value="1"/>
</dbReference>
<sequence>MPRIPGVPTRQAGWLTRLVYRITRQRFGAVPEPLTVFAHHRGVLINGVLLEMGTEIGVRHLPVNLRELAVYRVSVNLGCSWCVDFGTMLQRHHGLDVDRLREIDDYRTSEKYTDVERLVLAYADAMTDTPVSATDEQVAELERRLGRKGLVELTYLCALENFRTRMNSALDLTDQGFTSGDACRVPVPADRPVTRARG</sequence>
<feature type="domain" description="Carboxymuconolactone decarboxylase-like" evidence="1">
    <location>
        <begin position="59"/>
        <end position="124"/>
    </location>
</feature>
<proteinExistence type="predicted"/>
<evidence type="ECO:0000313" key="2">
    <source>
        <dbReference type="EMBL" id="MCP2262446.1"/>
    </source>
</evidence>
<gene>
    <name evidence="2" type="ORF">LX15_006183</name>
</gene>
<evidence type="ECO:0000259" key="1">
    <source>
        <dbReference type="Pfam" id="PF02627"/>
    </source>
</evidence>
<reference evidence="2 3" key="1">
    <citation type="submission" date="2022-06" db="EMBL/GenBank/DDBJ databases">
        <title>Genomic Encyclopedia of Archaeal and Bacterial Type Strains, Phase II (KMG-II): from individual species to whole genera.</title>
        <authorList>
            <person name="Goeker M."/>
        </authorList>
    </citation>
    <scope>NUCLEOTIDE SEQUENCE [LARGE SCALE GENOMIC DNA]</scope>
    <source>
        <strain evidence="2 3">DSM 40477</strain>
    </source>
</reference>
<accession>A0ABT1I3T3</accession>
<protein>
    <submittedName>
        <fullName evidence="2">Alkylhydroperoxidase AhpD family core domain-containing protein</fullName>
    </submittedName>
</protein>
<organism evidence="2 3">
    <name type="scientific">Streptoalloteichus tenebrarius (strain ATCC 17920 / DSM 40477 / JCM 4838 / CBS 697.72 / NBRC 16177 / NCIMB 11028 / NRRL B-12390 / A12253. 1 / ISP 5477)</name>
    <name type="common">Streptomyces tenebrarius</name>
    <dbReference type="NCBI Taxonomy" id="1933"/>
    <lineage>
        <taxon>Bacteria</taxon>
        <taxon>Bacillati</taxon>
        <taxon>Actinomycetota</taxon>
        <taxon>Actinomycetes</taxon>
        <taxon>Pseudonocardiales</taxon>
        <taxon>Pseudonocardiaceae</taxon>
        <taxon>Streptoalloteichus</taxon>
    </lineage>
</organism>
<dbReference type="RefSeq" id="WP_253674619.1">
    <property type="nucleotide sequence ID" value="NZ_JAMTCP010000070.1"/>
</dbReference>